<dbReference type="InterPro" id="IPR001374">
    <property type="entry name" value="R3H_dom"/>
</dbReference>
<proteinExistence type="inferred from homology"/>
<evidence type="ECO:0000259" key="11">
    <source>
        <dbReference type="PROSITE" id="PS51061"/>
    </source>
</evidence>
<evidence type="ECO:0000256" key="9">
    <source>
        <dbReference type="ARBA" id="ARBA00023242"/>
    </source>
</evidence>
<evidence type="ECO:0000256" key="7">
    <source>
        <dbReference type="ARBA" id="ARBA00023015"/>
    </source>
</evidence>
<dbReference type="OrthoDB" id="6512771at2759"/>
<feature type="compositionally biased region" description="Basic and acidic residues" evidence="10">
    <location>
        <begin position="182"/>
        <end position="197"/>
    </location>
</feature>
<keyword evidence="13" id="KW-1185">Reference proteome</keyword>
<feature type="domain" description="R3H" evidence="11">
    <location>
        <begin position="964"/>
        <end position="1026"/>
    </location>
</feature>
<keyword evidence="5" id="KW-0863">Zinc-finger</keyword>
<dbReference type="PROSITE" id="PS51061">
    <property type="entry name" value="R3H"/>
    <property type="match status" value="1"/>
</dbReference>
<evidence type="ECO:0000256" key="4">
    <source>
        <dbReference type="ARBA" id="ARBA00022737"/>
    </source>
</evidence>
<protein>
    <recommendedName>
        <fullName evidence="11">R3H domain-containing protein</fullName>
    </recommendedName>
</protein>
<dbReference type="GO" id="GO:0000981">
    <property type="term" value="F:DNA-binding transcription factor activity, RNA polymerase II-specific"/>
    <property type="evidence" value="ECO:0007669"/>
    <property type="project" value="TreeGrafter"/>
</dbReference>
<dbReference type="PANTHER" id="PTHR12360">
    <property type="entry name" value="NUCLEAR TRANSCRIPTION FACTOR, X-BOX BINDING 1 NFX1"/>
    <property type="match status" value="1"/>
</dbReference>
<accession>A0A5C3KKA2</accession>
<evidence type="ECO:0000256" key="3">
    <source>
        <dbReference type="ARBA" id="ARBA00022723"/>
    </source>
</evidence>
<dbReference type="GO" id="GO:0000122">
    <property type="term" value="P:negative regulation of transcription by RNA polymerase II"/>
    <property type="evidence" value="ECO:0007669"/>
    <property type="project" value="TreeGrafter"/>
</dbReference>
<feature type="region of interest" description="Disordered" evidence="10">
    <location>
        <begin position="1120"/>
        <end position="1190"/>
    </location>
</feature>
<feature type="compositionally biased region" description="Low complexity" evidence="10">
    <location>
        <begin position="1128"/>
        <end position="1161"/>
    </location>
</feature>
<dbReference type="Gene3D" id="3.30.1370.50">
    <property type="entry name" value="R3H-like domain"/>
    <property type="match status" value="1"/>
</dbReference>
<comment type="similarity">
    <text evidence="2">Belongs to the NFX1 family.</text>
</comment>
<evidence type="ECO:0000256" key="1">
    <source>
        <dbReference type="ARBA" id="ARBA00004123"/>
    </source>
</evidence>
<evidence type="ECO:0000256" key="8">
    <source>
        <dbReference type="ARBA" id="ARBA00023163"/>
    </source>
</evidence>
<dbReference type="SUPFAM" id="SSF82708">
    <property type="entry name" value="R3H domain"/>
    <property type="match status" value="1"/>
</dbReference>
<name>A0A5C3KKA2_COPMA</name>
<organism evidence="12 13">
    <name type="scientific">Coprinopsis marcescibilis</name>
    <name type="common">Agaric fungus</name>
    <name type="synonym">Psathyrella marcescibilis</name>
    <dbReference type="NCBI Taxonomy" id="230819"/>
    <lineage>
        <taxon>Eukaryota</taxon>
        <taxon>Fungi</taxon>
        <taxon>Dikarya</taxon>
        <taxon>Basidiomycota</taxon>
        <taxon>Agaricomycotina</taxon>
        <taxon>Agaricomycetes</taxon>
        <taxon>Agaricomycetidae</taxon>
        <taxon>Agaricales</taxon>
        <taxon>Agaricineae</taxon>
        <taxon>Psathyrellaceae</taxon>
        <taxon>Coprinopsis</taxon>
    </lineage>
</organism>
<keyword evidence="7" id="KW-0805">Transcription regulation</keyword>
<evidence type="ECO:0000313" key="13">
    <source>
        <dbReference type="Proteomes" id="UP000307440"/>
    </source>
</evidence>
<keyword evidence="3" id="KW-0479">Metal-binding</keyword>
<dbReference type="InterPro" id="IPR036867">
    <property type="entry name" value="R3H_dom_sf"/>
</dbReference>
<dbReference type="SMART" id="SM00393">
    <property type="entry name" value="R3H"/>
    <property type="match status" value="1"/>
</dbReference>
<dbReference type="AlphaFoldDB" id="A0A5C3KKA2"/>
<dbReference type="Pfam" id="PF01422">
    <property type="entry name" value="zf-NF-X1"/>
    <property type="match status" value="7"/>
</dbReference>
<dbReference type="GO" id="GO:0005634">
    <property type="term" value="C:nucleus"/>
    <property type="evidence" value="ECO:0007669"/>
    <property type="project" value="UniProtKB-SubCell"/>
</dbReference>
<dbReference type="InterPro" id="IPR000967">
    <property type="entry name" value="Znf_NFX1"/>
</dbReference>
<reference evidence="12 13" key="1">
    <citation type="journal article" date="2019" name="Nat. Ecol. Evol.">
        <title>Megaphylogeny resolves global patterns of mushroom evolution.</title>
        <authorList>
            <person name="Varga T."/>
            <person name="Krizsan K."/>
            <person name="Foldi C."/>
            <person name="Dima B."/>
            <person name="Sanchez-Garcia M."/>
            <person name="Sanchez-Ramirez S."/>
            <person name="Szollosi G.J."/>
            <person name="Szarkandi J.G."/>
            <person name="Papp V."/>
            <person name="Albert L."/>
            <person name="Andreopoulos W."/>
            <person name="Angelini C."/>
            <person name="Antonin V."/>
            <person name="Barry K.W."/>
            <person name="Bougher N.L."/>
            <person name="Buchanan P."/>
            <person name="Buyck B."/>
            <person name="Bense V."/>
            <person name="Catcheside P."/>
            <person name="Chovatia M."/>
            <person name="Cooper J."/>
            <person name="Damon W."/>
            <person name="Desjardin D."/>
            <person name="Finy P."/>
            <person name="Geml J."/>
            <person name="Haridas S."/>
            <person name="Hughes K."/>
            <person name="Justo A."/>
            <person name="Karasinski D."/>
            <person name="Kautmanova I."/>
            <person name="Kiss B."/>
            <person name="Kocsube S."/>
            <person name="Kotiranta H."/>
            <person name="LaButti K.M."/>
            <person name="Lechner B.E."/>
            <person name="Liimatainen K."/>
            <person name="Lipzen A."/>
            <person name="Lukacs Z."/>
            <person name="Mihaltcheva S."/>
            <person name="Morgado L.N."/>
            <person name="Niskanen T."/>
            <person name="Noordeloos M.E."/>
            <person name="Ohm R.A."/>
            <person name="Ortiz-Santana B."/>
            <person name="Ovrebo C."/>
            <person name="Racz N."/>
            <person name="Riley R."/>
            <person name="Savchenko A."/>
            <person name="Shiryaev A."/>
            <person name="Soop K."/>
            <person name="Spirin V."/>
            <person name="Szebenyi C."/>
            <person name="Tomsovsky M."/>
            <person name="Tulloss R.E."/>
            <person name="Uehling J."/>
            <person name="Grigoriev I.V."/>
            <person name="Vagvolgyi C."/>
            <person name="Papp T."/>
            <person name="Martin F.M."/>
            <person name="Miettinen O."/>
            <person name="Hibbett D.S."/>
            <person name="Nagy L.G."/>
        </authorList>
    </citation>
    <scope>NUCLEOTIDE SEQUENCE [LARGE SCALE GENOMIC DNA]</scope>
    <source>
        <strain evidence="12 13">CBS 121175</strain>
    </source>
</reference>
<dbReference type="CDD" id="cd06008">
    <property type="entry name" value="NF-X1-zinc-finger"/>
    <property type="match status" value="6"/>
</dbReference>
<dbReference type="STRING" id="230819.A0A5C3KKA2"/>
<feature type="compositionally biased region" description="Polar residues" evidence="10">
    <location>
        <begin position="47"/>
        <end position="59"/>
    </location>
</feature>
<keyword evidence="8" id="KW-0804">Transcription</keyword>
<dbReference type="Proteomes" id="UP000307440">
    <property type="component" value="Unassembled WGS sequence"/>
</dbReference>
<comment type="subcellular location">
    <subcellularLocation>
        <location evidence="1">Nucleus</location>
    </subcellularLocation>
</comment>
<evidence type="ECO:0000256" key="5">
    <source>
        <dbReference type="ARBA" id="ARBA00022771"/>
    </source>
</evidence>
<evidence type="ECO:0000256" key="6">
    <source>
        <dbReference type="ARBA" id="ARBA00022833"/>
    </source>
</evidence>
<dbReference type="GO" id="GO:0000977">
    <property type="term" value="F:RNA polymerase II transcription regulatory region sequence-specific DNA binding"/>
    <property type="evidence" value="ECO:0007669"/>
    <property type="project" value="TreeGrafter"/>
</dbReference>
<evidence type="ECO:0000256" key="10">
    <source>
        <dbReference type="SAM" id="MobiDB-lite"/>
    </source>
</evidence>
<evidence type="ECO:0000256" key="2">
    <source>
        <dbReference type="ARBA" id="ARBA00007269"/>
    </source>
</evidence>
<feature type="region of interest" description="Disordered" evidence="10">
    <location>
        <begin position="1"/>
        <end position="209"/>
    </location>
</feature>
<dbReference type="SMART" id="SM00438">
    <property type="entry name" value="ZnF_NFX"/>
    <property type="match status" value="7"/>
</dbReference>
<sequence>MEQLQTQTSDSAIPSAPISNTGGSTTTGTSTRPPRKRQAGPRRTQHGDSQASSSNNNTAIRGDEVPTGGQQQHQRGGAPNRGQFRQRNNNRPQQAVIDGSLTGPEGSHRPNDQRPPRQNRRGANSSGPRRQKNAHGERDTDPVGSGGRSTPMAEDPKAKTSAPSRPGRAARFGGKLTTGDDNEGHGGDGGKGKESVHKPAVKKPTYQTMNPLGDDLASTLIRSLSTAPYPDCPICFSGIRPEHAVWSCSPSTPLAATKTKDEGATTGDDAAISASAQSQIQYCWTPFHVGCIKSWAMKSVKDVADAWRARGEPKDGDWRCPGCQVKRYAVPLGYRCFCGSVTEPKLGRLATPHSCGGPCSRVRETGCGHPCPLLCHPGPCPPCQITSQLKCHCPRKTMLTFRCGVITATNVSSGTQAHRDYLSCGNVCGRMLSCGKHACSKTCHSGECDKCEVLDDVQCYCGRERTNMLCGEGKAVECFVQGAKEPWIGRYSCEATCERLFDCGIHKCEKPCHPPSITPAICPRSPAKVTYCPCGRKTIAPQPSATEAASNQHYDFPPRLNCEAPIPTCTSPCSKPHPNCQHLCREICHTGPCPPCTVPITRPCRCGSTTRSLPCYQAYQANQKPLSASNNPAGEDALQQIQEREFLCERPCLALRACGKHECRRLCCPLASLASITGNRKSKKKATAGMNEAAATIGTERGGLHECDLVCGKLLSCGTHACEERDHKGPCPPCLRSSFEEMFCNCGRTMLEPPIPCGMKVQCRYPCPRPPPPCGHTRTIHPCHDDSVPCPPCVHLTSKQCACGKKTVPHVKCALETEKVSCGTVCGKLMPCGFHHCESLCHPGDCGTCTAPCGKLRKLCLPDHHPCTLPCHAPSSCPETEPCESIASISCPCGRLRQAVHCGKRTAHPAGHQPPPIGCTPECAKAKRNAKLAEALGISTQGDGSKDKNVSYNDEVVAFARANAKFLPIVEKAFAEFVASEKKHQVLPHMTPEKRKFVHDLALVYRLDTHMIDQEPNRSVQLIRRIDTRIPTPTLSAHLNTLAPAPNLGKLADLRSLKTSPAPSPVPAGLPVPGASMNSWRSGVGLPGRSASPSYVNVNQKVAGVGSITPGRGWTSVVASMTPPPPAATTTSATSSPSAGAGTGTGALPPVVAMPRTTAAPPRHPPSASPAPPPPPTIVEPVVENWEDDL</sequence>
<feature type="compositionally biased region" description="Polar residues" evidence="10">
    <location>
        <begin position="1"/>
        <end position="20"/>
    </location>
</feature>
<feature type="compositionally biased region" description="Basic residues" evidence="10">
    <location>
        <begin position="33"/>
        <end position="44"/>
    </location>
</feature>
<keyword evidence="6" id="KW-0862">Zinc</keyword>
<dbReference type="CDD" id="cd02325">
    <property type="entry name" value="R3H"/>
    <property type="match status" value="1"/>
</dbReference>
<keyword evidence="4" id="KW-0677">Repeat</keyword>
<feature type="compositionally biased region" description="Basic and acidic residues" evidence="10">
    <location>
        <begin position="106"/>
        <end position="115"/>
    </location>
</feature>
<feature type="compositionally biased region" description="Pro residues" evidence="10">
    <location>
        <begin position="1162"/>
        <end position="1178"/>
    </location>
</feature>
<dbReference type="EMBL" id="ML210292">
    <property type="protein sequence ID" value="TFK20660.1"/>
    <property type="molecule type" value="Genomic_DNA"/>
</dbReference>
<keyword evidence="9" id="KW-0539">Nucleus</keyword>
<feature type="compositionally biased region" description="Low complexity" evidence="10">
    <location>
        <begin position="21"/>
        <end position="31"/>
    </location>
</feature>
<dbReference type="GO" id="GO:0008270">
    <property type="term" value="F:zinc ion binding"/>
    <property type="evidence" value="ECO:0007669"/>
    <property type="project" value="UniProtKB-KW"/>
</dbReference>
<dbReference type="PANTHER" id="PTHR12360:SF12">
    <property type="entry name" value="TRANSCRIPTIONAL REPRESSOR NF-X1"/>
    <property type="match status" value="1"/>
</dbReference>
<dbReference type="InterPro" id="IPR034078">
    <property type="entry name" value="NFX1_fam"/>
</dbReference>
<dbReference type="Pfam" id="PF01424">
    <property type="entry name" value="R3H"/>
    <property type="match status" value="1"/>
</dbReference>
<feature type="compositionally biased region" description="Low complexity" evidence="10">
    <location>
        <begin position="80"/>
        <end position="94"/>
    </location>
</feature>
<evidence type="ECO:0000313" key="12">
    <source>
        <dbReference type="EMBL" id="TFK20660.1"/>
    </source>
</evidence>
<gene>
    <name evidence="12" type="ORF">FA15DRAFT_673293</name>
</gene>